<feature type="domain" description="C2H2-type" evidence="12">
    <location>
        <begin position="282"/>
        <end position="309"/>
    </location>
</feature>
<evidence type="ECO:0000256" key="9">
    <source>
        <dbReference type="PROSITE-ProRule" id="PRU00042"/>
    </source>
</evidence>
<dbReference type="FunFam" id="3.30.160.60:FF:000161">
    <property type="entry name" value="Zinc finger protein 366"/>
    <property type="match status" value="1"/>
</dbReference>
<comment type="caution">
    <text evidence="13">The sequence shown here is derived from an EMBL/GenBank/DDBJ whole genome shotgun (WGS) entry which is preliminary data.</text>
</comment>
<dbReference type="PANTHER" id="PTHR24394:SF29">
    <property type="entry name" value="MYONEURIN"/>
    <property type="match status" value="1"/>
</dbReference>
<feature type="domain" description="C2H2-type" evidence="12">
    <location>
        <begin position="477"/>
        <end position="504"/>
    </location>
</feature>
<keyword evidence="14" id="KW-1185">Reference proteome</keyword>
<comment type="subcellular location">
    <subcellularLocation>
        <location evidence="1">Nucleus</location>
    </subcellularLocation>
</comment>
<dbReference type="FunFam" id="3.30.160.60:FF:001289">
    <property type="entry name" value="Zinc finger protein 574"/>
    <property type="match status" value="1"/>
</dbReference>
<dbReference type="SMART" id="SM00225">
    <property type="entry name" value="BTB"/>
    <property type="match status" value="1"/>
</dbReference>
<feature type="domain" description="C2H2-type" evidence="12">
    <location>
        <begin position="447"/>
        <end position="476"/>
    </location>
</feature>
<dbReference type="Pfam" id="PF00096">
    <property type="entry name" value="zf-C2H2"/>
    <property type="match status" value="1"/>
</dbReference>
<evidence type="ECO:0000313" key="13">
    <source>
        <dbReference type="EMBL" id="KAJ9584218.1"/>
    </source>
</evidence>
<dbReference type="EMBL" id="JASPKZ010007441">
    <property type="protein sequence ID" value="KAJ9584218.1"/>
    <property type="molecule type" value="Genomic_DNA"/>
</dbReference>
<feature type="domain" description="C2H2-type" evidence="12">
    <location>
        <begin position="392"/>
        <end position="419"/>
    </location>
</feature>
<sequence>MACKGIENNVSVNQNLSNKLLSCLYSQRKTGKFCDIILNVGGIKFSVHSCVLASFSPYFNDLLLSPSSEIFSAPMILEQNKNCHQNDCLSKDILEHWSLKNPLQFTLPLGESSHGRSKMDCSDCTCKVLDFMYLGKIQIQKDHVEHIKLLSTILKITELLLICEKFNLKHKRKSNFDSTEIIKRKQKGTITCELPVMNEPAVKLGIEIIKPEENLSCTRKISGPGSENKALSIIENTNQVHFEKAENTKNDFPQVPLSEGNKDSVKSPTDYKVENTKAADQFICSLCKLKFSSPILLRQHRETHRGRLYTCYACRFSSHKAFDLVKHLLDADHQETVCSLCFFEAESSEKLKDHLKMHNHPEPFFCSICNVRFHNRAALNTHTPKHSTEMPFSCNVCNRGFKWKQGLQSHMTVHTPEKKHLCPECGFSTAYQSTFRAHTLVHTSNMFACQHAGCSFKTVRKHNYVSHLKTHTKEKPYQCEVCGQSYSQAKNLRRHAVKHDAVAEESIEHCPLCLYQTMRVDKLKIHFRKHHPEGDETLLNLQRRKRRMLNLPKNSANNSEKLDHENIAKTVIPLNDKPNQASNKQNTTLQANAIPMIDLQTSTTNALFTMTTLNTSKINNGKDMPKSINLPVDSVVRNEEMIILFDTSTSQAILVPTAQPFVMHTLGNINSSESANKEPERNSVQVGNLPFRTEQCESLLRTDNLINTCINPKLLFIDNAHGPEVGENLLKNGKETIKSQSLLSLDSLSMNTRYEDTFTNSEISQSILDEASVFSNSVSNLINEQINKEEPTLDLINNNVIQELFPDSTESSGLEDTTNMLDILTKEVPSLVVLDRSKDQMLLCHETISDDIDNAKHKTLNKDCSNQVLQSFESFESILESL</sequence>
<dbReference type="InterPro" id="IPR013087">
    <property type="entry name" value="Znf_C2H2_type"/>
</dbReference>
<keyword evidence="8" id="KW-0539">Nucleus</keyword>
<feature type="region of interest" description="Disordered" evidence="10">
    <location>
        <begin position="250"/>
        <end position="269"/>
    </location>
</feature>
<evidence type="ECO:0000256" key="8">
    <source>
        <dbReference type="ARBA" id="ARBA00023242"/>
    </source>
</evidence>
<feature type="domain" description="C2H2-type" evidence="12">
    <location>
        <begin position="420"/>
        <end position="447"/>
    </location>
</feature>
<evidence type="ECO:0000256" key="1">
    <source>
        <dbReference type="ARBA" id="ARBA00004123"/>
    </source>
</evidence>
<evidence type="ECO:0000256" key="4">
    <source>
        <dbReference type="ARBA" id="ARBA00022771"/>
    </source>
</evidence>
<dbReference type="Gene3D" id="3.30.160.60">
    <property type="entry name" value="Classic Zinc Finger"/>
    <property type="match status" value="5"/>
</dbReference>
<reference evidence="13" key="1">
    <citation type="journal article" date="2023" name="IScience">
        <title>Live-bearing cockroach genome reveals convergent evolutionary mechanisms linked to viviparity in insects and beyond.</title>
        <authorList>
            <person name="Fouks B."/>
            <person name="Harrison M.C."/>
            <person name="Mikhailova A.A."/>
            <person name="Marchal E."/>
            <person name="English S."/>
            <person name="Carruthers M."/>
            <person name="Jennings E.C."/>
            <person name="Chiamaka E.L."/>
            <person name="Frigard R.A."/>
            <person name="Pippel M."/>
            <person name="Attardo G.M."/>
            <person name="Benoit J.B."/>
            <person name="Bornberg-Bauer E."/>
            <person name="Tobe S.S."/>
        </authorList>
    </citation>
    <scope>NUCLEOTIDE SEQUENCE</scope>
    <source>
        <strain evidence="13">Stay&amp;Tobe</strain>
    </source>
</reference>
<dbReference type="Gene3D" id="3.30.710.10">
    <property type="entry name" value="Potassium Channel Kv1.1, Chain A"/>
    <property type="match status" value="1"/>
</dbReference>
<dbReference type="Pfam" id="PF00651">
    <property type="entry name" value="BTB"/>
    <property type="match status" value="1"/>
</dbReference>
<keyword evidence="4 9" id="KW-0863">Zinc-finger</keyword>
<accession>A0AAD8EBH7</accession>
<keyword evidence="2" id="KW-0479">Metal-binding</keyword>
<dbReference type="PROSITE" id="PS50097">
    <property type="entry name" value="BTB"/>
    <property type="match status" value="1"/>
</dbReference>
<evidence type="ECO:0000256" key="10">
    <source>
        <dbReference type="SAM" id="MobiDB-lite"/>
    </source>
</evidence>
<keyword evidence="7" id="KW-0804">Transcription</keyword>
<dbReference type="InterPro" id="IPR036236">
    <property type="entry name" value="Znf_C2H2_sf"/>
</dbReference>
<dbReference type="GO" id="GO:0008270">
    <property type="term" value="F:zinc ion binding"/>
    <property type="evidence" value="ECO:0007669"/>
    <property type="project" value="UniProtKB-KW"/>
</dbReference>
<protein>
    <submittedName>
        <fullName evidence="13">Uncharacterized protein</fullName>
    </submittedName>
</protein>
<evidence type="ECO:0000256" key="3">
    <source>
        <dbReference type="ARBA" id="ARBA00022737"/>
    </source>
</evidence>
<reference evidence="13" key="2">
    <citation type="submission" date="2023-05" db="EMBL/GenBank/DDBJ databases">
        <authorList>
            <person name="Fouks B."/>
        </authorList>
    </citation>
    <scope>NUCLEOTIDE SEQUENCE</scope>
    <source>
        <strain evidence="13">Stay&amp;Tobe</strain>
        <tissue evidence="13">Testes</tissue>
    </source>
</reference>
<dbReference type="GO" id="GO:0000981">
    <property type="term" value="F:DNA-binding transcription factor activity, RNA polymerase II-specific"/>
    <property type="evidence" value="ECO:0007669"/>
    <property type="project" value="TreeGrafter"/>
</dbReference>
<dbReference type="Proteomes" id="UP001233999">
    <property type="component" value="Unassembled WGS sequence"/>
</dbReference>
<dbReference type="PANTHER" id="PTHR24394">
    <property type="entry name" value="ZINC FINGER PROTEIN"/>
    <property type="match status" value="1"/>
</dbReference>
<feature type="compositionally biased region" description="Basic and acidic residues" evidence="10">
    <location>
        <begin position="260"/>
        <end position="269"/>
    </location>
</feature>
<evidence type="ECO:0000256" key="7">
    <source>
        <dbReference type="ARBA" id="ARBA00023163"/>
    </source>
</evidence>
<dbReference type="PROSITE" id="PS50157">
    <property type="entry name" value="ZINC_FINGER_C2H2_2"/>
    <property type="match status" value="6"/>
</dbReference>
<dbReference type="InterPro" id="IPR000210">
    <property type="entry name" value="BTB/POZ_dom"/>
</dbReference>
<dbReference type="CDD" id="cd18186">
    <property type="entry name" value="BTB_POZ_ZBTB_KLHL-like"/>
    <property type="match status" value="1"/>
</dbReference>
<evidence type="ECO:0000313" key="14">
    <source>
        <dbReference type="Proteomes" id="UP001233999"/>
    </source>
</evidence>
<dbReference type="SUPFAM" id="SSF54695">
    <property type="entry name" value="POZ domain"/>
    <property type="match status" value="1"/>
</dbReference>
<feature type="domain" description="C2H2-type" evidence="12">
    <location>
        <begin position="364"/>
        <end position="391"/>
    </location>
</feature>
<gene>
    <name evidence="13" type="ORF">L9F63_021423</name>
</gene>
<proteinExistence type="predicted"/>
<organism evidence="13 14">
    <name type="scientific">Diploptera punctata</name>
    <name type="common">Pacific beetle cockroach</name>
    <dbReference type="NCBI Taxonomy" id="6984"/>
    <lineage>
        <taxon>Eukaryota</taxon>
        <taxon>Metazoa</taxon>
        <taxon>Ecdysozoa</taxon>
        <taxon>Arthropoda</taxon>
        <taxon>Hexapoda</taxon>
        <taxon>Insecta</taxon>
        <taxon>Pterygota</taxon>
        <taxon>Neoptera</taxon>
        <taxon>Polyneoptera</taxon>
        <taxon>Dictyoptera</taxon>
        <taxon>Blattodea</taxon>
        <taxon>Blaberoidea</taxon>
        <taxon>Blaberidae</taxon>
        <taxon>Diplopterinae</taxon>
        <taxon>Diploptera</taxon>
    </lineage>
</organism>
<dbReference type="SUPFAM" id="SSF57667">
    <property type="entry name" value="beta-beta-alpha zinc fingers"/>
    <property type="match status" value="3"/>
</dbReference>
<dbReference type="AlphaFoldDB" id="A0AAD8EBH7"/>
<evidence type="ECO:0000256" key="6">
    <source>
        <dbReference type="ARBA" id="ARBA00023015"/>
    </source>
</evidence>
<evidence type="ECO:0000259" key="12">
    <source>
        <dbReference type="PROSITE" id="PS50157"/>
    </source>
</evidence>
<evidence type="ECO:0000256" key="2">
    <source>
        <dbReference type="ARBA" id="ARBA00022723"/>
    </source>
</evidence>
<keyword evidence="6" id="KW-0805">Transcription regulation</keyword>
<evidence type="ECO:0000256" key="5">
    <source>
        <dbReference type="ARBA" id="ARBA00022833"/>
    </source>
</evidence>
<feature type="domain" description="BTB" evidence="11">
    <location>
        <begin position="34"/>
        <end position="141"/>
    </location>
</feature>
<name>A0AAD8EBH7_DIPPU</name>
<dbReference type="PROSITE" id="PS00028">
    <property type="entry name" value="ZINC_FINGER_C2H2_1"/>
    <property type="match status" value="4"/>
</dbReference>
<dbReference type="InterPro" id="IPR011333">
    <property type="entry name" value="SKP1/BTB/POZ_sf"/>
</dbReference>
<dbReference type="SMART" id="SM00355">
    <property type="entry name" value="ZnF_C2H2"/>
    <property type="match status" value="9"/>
</dbReference>
<keyword evidence="3" id="KW-0677">Repeat</keyword>
<evidence type="ECO:0000259" key="11">
    <source>
        <dbReference type="PROSITE" id="PS50097"/>
    </source>
</evidence>
<keyword evidence="5" id="KW-0862">Zinc</keyword>
<dbReference type="GO" id="GO:0005634">
    <property type="term" value="C:nucleus"/>
    <property type="evidence" value="ECO:0007669"/>
    <property type="project" value="UniProtKB-SubCell"/>
</dbReference>